<organism evidence="1 2">
    <name type="scientific">Chryseobacterium antibioticum</name>
    <dbReference type="NCBI Taxonomy" id="2728847"/>
    <lineage>
        <taxon>Bacteria</taxon>
        <taxon>Pseudomonadati</taxon>
        <taxon>Bacteroidota</taxon>
        <taxon>Flavobacteriia</taxon>
        <taxon>Flavobacteriales</taxon>
        <taxon>Weeksellaceae</taxon>
        <taxon>Chryseobacterium group</taxon>
        <taxon>Chryseobacterium</taxon>
    </lineage>
</organism>
<accession>A0A7Y0AJ03</accession>
<protein>
    <submittedName>
        <fullName evidence="1">Uncharacterized protein</fullName>
    </submittedName>
</protein>
<name>A0A7Y0AJ03_9FLAO</name>
<dbReference type="Proteomes" id="UP000544054">
    <property type="component" value="Unassembled WGS sequence"/>
</dbReference>
<keyword evidence="2" id="KW-1185">Reference proteome</keyword>
<dbReference type="EMBL" id="JABBGI010000001">
    <property type="protein sequence ID" value="NML68239.1"/>
    <property type="molecule type" value="Genomic_DNA"/>
</dbReference>
<evidence type="ECO:0000313" key="1">
    <source>
        <dbReference type="EMBL" id="NML68239.1"/>
    </source>
</evidence>
<reference evidence="1 2" key="1">
    <citation type="submission" date="2020-04" db="EMBL/GenBank/DDBJ databases">
        <title>Chryseobacterium sp. RP-3-3 sp. nov., isolated from Jeju soil.</title>
        <authorList>
            <person name="Dahal R.H."/>
        </authorList>
    </citation>
    <scope>NUCLEOTIDE SEQUENCE [LARGE SCALE GENOMIC DNA]</scope>
    <source>
        <strain evidence="1 2">RP-3-3</strain>
    </source>
</reference>
<comment type="caution">
    <text evidence="1">The sequence shown here is derived from an EMBL/GenBank/DDBJ whole genome shotgun (WGS) entry which is preliminary data.</text>
</comment>
<dbReference type="RefSeq" id="WP_169232850.1">
    <property type="nucleotide sequence ID" value="NZ_JABBGI010000001.1"/>
</dbReference>
<gene>
    <name evidence="1" type="ORF">HHL23_00225</name>
</gene>
<proteinExistence type="predicted"/>
<sequence length="183" mass="21392">MNLKEISMKLASKTDMKNLIFVLMALCLISCESDKEKLAKVEKECATKTKIDGFNVSFFGYFPKDADSVHIQIKRGNQIIQNYHDKIPTAIFDSLRNQRNYLVKNEMLLTDTVFVKIKNEPAKKIYGFKYLVRSHYTMMNKGWGCDFYELNVDGEISEGAAVHFTAKNWKIIEKKDFRNYYHF</sequence>
<evidence type="ECO:0000313" key="2">
    <source>
        <dbReference type="Proteomes" id="UP000544054"/>
    </source>
</evidence>
<dbReference type="AlphaFoldDB" id="A0A7Y0AJ03"/>